<protein>
    <submittedName>
        <fullName evidence="2">Methionine-R-sulfoxide reductase B1-like</fullName>
    </submittedName>
</protein>
<reference evidence="2" key="1">
    <citation type="submission" date="2025-08" db="UniProtKB">
        <authorList>
            <consortium name="RefSeq"/>
        </authorList>
    </citation>
    <scope>IDENTIFICATION</scope>
</reference>
<dbReference type="RefSeq" id="XP_045151836.1">
    <property type="nucleotide sequence ID" value="XM_045295901.1"/>
</dbReference>
<name>A0AC55DJB8_ECHTE</name>
<sequence>MGSEVWHMAVPEEWTEAESYDDDGDATFQPQHQEMDDYVQPHALHSVFQNHFEPAVYVFAKCGYELFSSRSKYEHSVLWPAFTGTIHDDSVAAKWPERNHPDAFKVFCSKCSHGLLNDGPKRGSPASEYSAVPEVHP</sequence>
<keyword evidence="1" id="KW-1185">Reference proteome</keyword>
<evidence type="ECO:0000313" key="1">
    <source>
        <dbReference type="Proteomes" id="UP000694863"/>
    </source>
</evidence>
<accession>A0AC55DJB8</accession>
<proteinExistence type="predicted"/>
<gene>
    <name evidence="2" type="primary">LOC101658589</name>
</gene>
<evidence type="ECO:0000313" key="2">
    <source>
        <dbReference type="RefSeq" id="XP_045151836.1"/>
    </source>
</evidence>
<dbReference type="Proteomes" id="UP000694863">
    <property type="component" value="Unplaced"/>
</dbReference>
<organism evidence="1 2">
    <name type="scientific">Echinops telfairi</name>
    <name type="common">Lesser hedgehog tenrec</name>
    <dbReference type="NCBI Taxonomy" id="9371"/>
    <lineage>
        <taxon>Eukaryota</taxon>
        <taxon>Metazoa</taxon>
        <taxon>Chordata</taxon>
        <taxon>Craniata</taxon>
        <taxon>Vertebrata</taxon>
        <taxon>Euteleostomi</taxon>
        <taxon>Mammalia</taxon>
        <taxon>Eutheria</taxon>
        <taxon>Afrotheria</taxon>
        <taxon>Tenrecidae</taxon>
        <taxon>Tenrecinae</taxon>
        <taxon>Echinops</taxon>
    </lineage>
</organism>